<reference evidence="19 20" key="1">
    <citation type="submission" date="2018-03" db="EMBL/GenBank/DDBJ databases">
        <title>Genomic Encyclopedia of Archaeal and Bacterial Type Strains, Phase II (KMG-II): from individual species to whole genera.</title>
        <authorList>
            <person name="Goeker M."/>
        </authorList>
    </citation>
    <scope>NUCLEOTIDE SEQUENCE [LARGE SCALE GENOMIC DNA]</scope>
    <source>
        <strain evidence="19 20">DSM 19711</strain>
    </source>
</reference>
<dbReference type="AlphaFoldDB" id="A0A2T0R1G7"/>
<keyword evidence="9 15" id="KW-0186">Copper</keyword>
<comment type="cofactor">
    <cofactor evidence="2">
        <name>Mn(2+)</name>
        <dbReference type="ChEBI" id="CHEBI:29035"/>
    </cofactor>
</comment>
<keyword evidence="7 13" id="KW-0801">TPQ</keyword>
<comment type="subunit">
    <text evidence="5">Homodimer.</text>
</comment>
<dbReference type="GO" id="GO:0008131">
    <property type="term" value="F:primary methylamine oxidase activity"/>
    <property type="evidence" value="ECO:0007669"/>
    <property type="project" value="UniProtKB-EC"/>
</dbReference>
<evidence type="ECO:0000256" key="13">
    <source>
        <dbReference type="PIRSR" id="PIRSR600269-50"/>
    </source>
</evidence>
<evidence type="ECO:0000256" key="10">
    <source>
        <dbReference type="ARBA" id="ARBA00023157"/>
    </source>
</evidence>
<evidence type="ECO:0000256" key="5">
    <source>
        <dbReference type="ARBA" id="ARBA00011738"/>
    </source>
</evidence>
<dbReference type="EMBL" id="PVZF01000008">
    <property type="protein sequence ID" value="PRY13371.1"/>
    <property type="molecule type" value="Genomic_DNA"/>
</dbReference>
<dbReference type="GO" id="GO:0048038">
    <property type="term" value="F:quinone binding"/>
    <property type="evidence" value="ECO:0007669"/>
    <property type="project" value="InterPro"/>
</dbReference>
<evidence type="ECO:0000256" key="6">
    <source>
        <dbReference type="ARBA" id="ARBA00022723"/>
    </source>
</evidence>
<evidence type="ECO:0000256" key="4">
    <source>
        <dbReference type="ARBA" id="ARBA00007983"/>
    </source>
</evidence>
<dbReference type="FunFam" id="2.70.98.20:FF:000001">
    <property type="entry name" value="Amine oxidase"/>
    <property type="match status" value="1"/>
</dbReference>
<keyword evidence="8 15" id="KW-0560">Oxidoreductase</keyword>
<dbReference type="SUPFAM" id="SSF54416">
    <property type="entry name" value="Amine oxidase N-terminal region"/>
    <property type="match status" value="2"/>
</dbReference>
<keyword evidence="6 15" id="KW-0479">Metal-binding</keyword>
<dbReference type="PANTHER" id="PTHR10638">
    <property type="entry name" value="COPPER AMINE OXIDASE"/>
    <property type="match status" value="1"/>
</dbReference>
<evidence type="ECO:0000313" key="20">
    <source>
        <dbReference type="Proteomes" id="UP000238083"/>
    </source>
</evidence>
<dbReference type="Gene3D" id="3.10.450.40">
    <property type="match status" value="2"/>
</dbReference>
<proteinExistence type="inferred from homology"/>
<keyword evidence="11" id="KW-0464">Manganese</keyword>
<evidence type="ECO:0000256" key="3">
    <source>
        <dbReference type="ARBA" id="ARBA00001947"/>
    </source>
</evidence>
<dbReference type="InterPro" id="IPR036460">
    <property type="entry name" value="Cu_amine_oxidase_C_sf"/>
</dbReference>
<dbReference type="InterPro" id="IPR049947">
    <property type="entry name" value="Cu_Am_Ox_Cu-bd"/>
</dbReference>
<evidence type="ECO:0000256" key="9">
    <source>
        <dbReference type="ARBA" id="ARBA00023008"/>
    </source>
</evidence>
<dbReference type="RefSeq" id="WP_106212119.1">
    <property type="nucleotide sequence ID" value="NZ_PVZF01000008.1"/>
</dbReference>
<comment type="cofactor">
    <cofactor evidence="1">
        <name>Cu cation</name>
        <dbReference type="ChEBI" id="CHEBI:23378"/>
    </cofactor>
</comment>
<gene>
    <name evidence="19" type="ORF">CLV37_10839</name>
</gene>
<protein>
    <recommendedName>
        <fullName evidence="15">Amine oxidase</fullName>
        <ecNumber evidence="15">1.4.3.-</ecNumber>
    </recommendedName>
</protein>
<comment type="cofactor">
    <cofactor evidence="15">
        <name>Cu cation</name>
        <dbReference type="ChEBI" id="CHEBI:23378"/>
    </cofactor>
    <text evidence="15">Contains 1 topaquinone per subunit.</text>
</comment>
<keyword evidence="20" id="KW-1185">Reference proteome</keyword>
<evidence type="ECO:0000256" key="1">
    <source>
        <dbReference type="ARBA" id="ARBA00001935"/>
    </source>
</evidence>
<dbReference type="InterPro" id="IPR054157">
    <property type="entry name" value="AGAO-like_N2"/>
</dbReference>
<dbReference type="PROSITE" id="PS01164">
    <property type="entry name" value="COPPER_AMINE_OXID_1"/>
    <property type="match status" value="1"/>
</dbReference>
<dbReference type="Pfam" id="PF21994">
    <property type="entry name" value="AGAO-like_N2"/>
    <property type="match status" value="1"/>
</dbReference>
<dbReference type="Gene3D" id="2.70.98.20">
    <property type="entry name" value="Copper amine oxidase, catalytic domain"/>
    <property type="match status" value="1"/>
</dbReference>
<dbReference type="GO" id="GO:0005507">
    <property type="term" value="F:copper ion binding"/>
    <property type="evidence" value="ECO:0007669"/>
    <property type="project" value="InterPro"/>
</dbReference>
<dbReference type="EC" id="1.4.3.-" evidence="15"/>
<dbReference type="Pfam" id="PF01179">
    <property type="entry name" value="Cu_amine_oxid"/>
    <property type="match status" value="1"/>
</dbReference>
<dbReference type="InterPro" id="IPR000269">
    <property type="entry name" value="Cu_amine_oxidase"/>
</dbReference>
<feature type="active site" description="Proton acceptor" evidence="13">
    <location>
        <position position="316"/>
    </location>
</feature>
<evidence type="ECO:0000259" key="16">
    <source>
        <dbReference type="Pfam" id="PF01179"/>
    </source>
</evidence>
<sequence length="660" mass="72039">MSLLETPATHAVSAAPSHPLDRLTAAEVSATRAVLGPTLTPTTRFAYLGLLEPPKAAVLAFRPGDAVERTVRVLLLDTATGEGRDVRVSLSENRIVSDRTVEGAVEGHLPILEEEFAAIDPILLADERWTAALAARGLEPADVVTVPLSAGHYDDIPATDPGAARVLRVFAFAQPDPSALPWAHPVDGVVAYVDLSAGKVLHVLDHQRFTVPQQSGNWDAAPHAQAERTDLKPISITQPEGPSFSVEGDVISWQGWKVRVGFDAREGLTLHQLSVADFTGPDPSVQRDVVYRASIAEMVVPYADPSPVRFWQNYFDTGEYLFGRFVNSLALGCDCLGEIRYFDAVLADEHGRPRTVQNAICLHEEDYGVLWKHSDMFNGMDETRRQRRLVISFFTTIGNYDYGFYWHLYLDGTIELEAKATGVVFTAAYPEEGLEFSTEIAPGLAAPFHQHLFSARLDVMVDGLANAVEEVEAVRVPRGEGNPYGNAFARRATRLTSEAMAQREADGASGRVWHVLNTERTNALGQPTGYALHPQHQPLLLADDTSTVHDRATFATKHLWVTRYDSEERYPAGDFVNQNPGGAGLPRFVAGDRDLDGQDLVLWHTFGLTHFPRPEDWPVMPVDRTGFTLRPVGFFDRNPALGVPGTPAAPAAAGGGCCSA</sequence>
<feature type="domain" description="Copper amine oxidase N3-terminal" evidence="17">
    <location>
        <begin position="110"/>
        <end position="209"/>
    </location>
</feature>
<feature type="active site" description="Schiff-base intermediate with substrate; via topaquinone" evidence="13">
    <location>
        <position position="400"/>
    </location>
</feature>
<comment type="cofactor">
    <cofactor evidence="3">
        <name>Zn(2+)</name>
        <dbReference type="ChEBI" id="CHEBI:29105"/>
    </cofactor>
</comment>
<evidence type="ECO:0000256" key="14">
    <source>
        <dbReference type="PIRSR" id="PIRSR600269-51"/>
    </source>
</evidence>
<dbReference type="InterPro" id="IPR015802">
    <property type="entry name" value="Cu_amine_oxidase_N3"/>
</dbReference>
<evidence type="ECO:0000313" key="19">
    <source>
        <dbReference type="EMBL" id="PRY13371.1"/>
    </source>
</evidence>
<dbReference type="PANTHER" id="PTHR10638:SF86">
    <property type="entry name" value="COPPER AMINE OXIDASE 1-RELATED"/>
    <property type="match status" value="1"/>
</dbReference>
<dbReference type="InterPro" id="IPR015798">
    <property type="entry name" value="Cu_amine_oxidase_C"/>
</dbReference>
<comment type="catalytic activity">
    <reaction evidence="12">
        <text>a primary methyl amine + O2 + H2O = an aldehyde + H2O2 + NH4(+)</text>
        <dbReference type="Rhea" id="RHEA:16153"/>
        <dbReference type="ChEBI" id="CHEBI:15377"/>
        <dbReference type="ChEBI" id="CHEBI:15379"/>
        <dbReference type="ChEBI" id="CHEBI:16240"/>
        <dbReference type="ChEBI" id="CHEBI:17478"/>
        <dbReference type="ChEBI" id="CHEBI:28938"/>
        <dbReference type="ChEBI" id="CHEBI:228804"/>
        <dbReference type="EC" id="1.4.3.21"/>
    </reaction>
</comment>
<evidence type="ECO:0000256" key="8">
    <source>
        <dbReference type="ARBA" id="ARBA00023002"/>
    </source>
</evidence>
<dbReference type="GO" id="GO:0009308">
    <property type="term" value="P:amine metabolic process"/>
    <property type="evidence" value="ECO:0007669"/>
    <property type="project" value="UniProtKB-UniRule"/>
</dbReference>
<comment type="PTM">
    <text evidence="14 15">Topaquinone (TPQ) is generated by copper-dependent autoxidation of a specific tyrosyl residue.</text>
</comment>
<dbReference type="Proteomes" id="UP000238083">
    <property type="component" value="Unassembled WGS sequence"/>
</dbReference>
<feature type="modified residue" description="2',4',5'-topaquinone" evidence="14">
    <location>
        <position position="400"/>
    </location>
</feature>
<keyword evidence="10" id="KW-1015">Disulfide bond</keyword>
<comment type="caution">
    <text evidence="19">The sequence shown here is derived from an EMBL/GenBank/DDBJ whole genome shotgun (WGS) entry which is preliminary data.</text>
</comment>
<accession>A0A2T0R1G7</accession>
<comment type="similarity">
    <text evidence="4 15">Belongs to the copper/topaquinone oxidase family.</text>
</comment>
<dbReference type="Pfam" id="PF02728">
    <property type="entry name" value="Cu_amine_oxidN3"/>
    <property type="match status" value="1"/>
</dbReference>
<evidence type="ECO:0000256" key="12">
    <source>
        <dbReference type="ARBA" id="ARBA00048032"/>
    </source>
</evidence>
<dbReference type="InterPro" id="IPR049948">
    <property type="entry name" value="Cu_Am_ox_TPQ-bd"/>
</dbReference>
<dbReference type="InterPro" id="IPR016182">
    <property type="entry name" value="Cu_amine_oxidase_N-reg"/>
</dbReference>
<evidence type="ECO:0000256" key="2">
    <source>
        <dbReference type="ARBA" id="ARBA00001936"/>
    </source>
</evidence>
<evidence type="ECO:0000256" key="7">
    <source>
        <dbReference type="ARBA" id="ARBA00022772"/>
    </source>
</evidence>
<feature type="domain" description="Copper amine oxidase catalytic" evidence="16">
    <location>
        <begin position="235"/>
        <end position="641"/>
    </location>
</feature>
<evidence type="ECO:0000256" key="11">
    <source>
        <dbReference type="ARBA" id="ARBA00023211"/>
    </source>
</evidence>
<dbReference type="SUPFAM" id="SSF49998">
    <property type="entry name" value="Amine oxidase catalytic domain"/>
    <property type="match status" value="1"/>
</dbReference>
<evidence type="ECO:0000259" key="17">
    <source>
        <dbReference type="Pfam" id="PF02728"/>
    </source>
</evidence>
<dbReference type="OrthoDB" id="9772590at2"/>
<dbReference type="PROSITE" id="PS01165">
    <property type="entry name" value="COPPER_AMINE_OXID_2"/>
    <property type="match status" value="1"/>
</dbReference>
<feature type="domain" description="AGAO-like N2" evidence="18">
    <location>
        <begin position="24"/>
        <end position="98"/>
    </location>
</feature>
<evidence type="ECO:0000259" key="18">
    <source>
        <dbReference type="Pfam" id="PF21994"/>
    </source>
</evidence>
<dbReference type="NCBIfam" id="NF008559">
    <property type="entry name" value="PRK11504.1"/>
    <property type="match status" value="1"/>
</dbReference>
<name>A0A2T0R1G7_9ACTN</name>
<organism evidence="19 20">
    <name type="scientific">Kineococcus rhizosphaerae</name>
    <dbReference type="NCBI Taxonomy" id="559628"/>
    <lineage>
        <taxon>Bacteria</taxon>
        <taxon>Bacillati</taxon>
        <taxon>Actinomycetota</taxon>
        <taxon>Actinomycetes</taxon>
        <taxon>Kineosporiales</taxon>
        <taxon>Kineosporiaceae</taxon>
        <taxon>Kineococcus</taxon>
    </lineage>
</organism>
<evidence type="ECO:0000256" key="15">
    <source>
        <dbReference type="RuleBase" id="RU000672"/>
    </source>
</evidence>